<dbReference type="GO" id="GO:0043565">
    <property type="term" value="F:sequence-specific DNA binding"/>
    <property type="evidence" value="ECO:0007669"/>
    <property type="project" value="TreeGrafter"/>
</dbReference>
<comment type="similarity">
    <text evidence="1">Belongs to the LysR transcriptional regulatory family.</text>
</comment>
<dbReference type="SUPFAM" id="SSF53850">
    <property type="entry name" value="Periplasmic binding protein-like II"/>
    <property type="match status" value="1"/>
</dbReference>
<name>A0A917NAE6_9GAMM</name>
<dbReference type="InterPro" id="IPR005119">
    <property type="entry name" value="LysR_subst-bd"/>
</dbReference>
<dbReference type="PANTHER" id="PTHR30537:SF5">
    <property type="entry name" value="HTH-TYPE TRANSCRIPTIONAL ACTIVATOR TTDR-RELATED"/>
    <property type="match status" value="1"/>
</dbReference>
<dbReference type="Gene3D" id="1.10.10.10">
    <property type="entry name" value="Winged helix-like DNA-binding domain superfamily/Winged helix DNA-binding domain"/>
    <property type="match status" value="1"/>
</dbReference>
<dbReference type="Pfam" id="PF00126">
    <property type="entry name" value="HTH_1"/>
    <property type="match status" value="1"/>
</dbReference>
<dbReference type="GO" id="GO:0006351">
    <property type="term" value="P:DNA-templated transcription"/>
    <property type="evidence" value="ECO:0007669"/>
    <property type="project" value="TreeGrafter"/>
</dbReference>
<gene>
    <name evidence="6" type="ORF">GCM10009332_18550</name>
</gene>
<dbReference type="PROSITE" id="PS50931">
    <property type="entry name" value="HTH_LYSR"/>
    <property type="match status" value="1"/>
</dbReference>
<evidence type="ECO:0000259" key="5">
    <source>
        <dbReference type="PROSITE" id="PS50931"/>
    </source>
</evidence>
<proteinExistence type="inferred from homology"/>
<dbReference type="GO" id="GO:0003700">
    <property type="term" value="F:DNA-binding transcription factor activity"/>
    <property type="evidence" value="ECO:0007669"/>
    <property type="project" value="InterPro"/>
</dbReference>
<dbReference type="RefSeq" id="WP_188920153.1">
    <property type="nucleotide sequence ID" value="NZ_BMPZ01000004.1"/>
</dbReference>
<comment type="caution">
    <text evidence="6">The sequence shown here is derived from an EMBL/GenBank/DDBJ whole genome shotgun (WGS) entry which is preliminary data.</text>
</comment>
<accession>A0A917NAE6</accession>
<reference evidence="6" key="2">
    <citation type="submission" date="2020-09" db="EMBL/GenBank/DDBJ databases">
        <authorList>
            <person name="Sun Q."/>
            <person name="Ohkuma M."/>
        </authorList>
    </citation>
    <scope>NUCLEOTIDE SEQUENCE</scope>
    <source>
        <strain evidence="6">JCM 30804</strain>
    </source>
</reference>
<evidence type="ECO:0000256" key="1">
    <source>
        <dbReference type="ARBA" id="ARBA00009437"/>
    </source>
</evidence>
<evidence type="ECO:0000313" key="7">
    <source>
        <dbReference type="Proteomes" id="UP000613743"/>
    </source>
</evidence>
<dbReference type="Proteomes" id="UP000613743">
    <property type="component" value="Unassembled WGS sequence"/>
</dbReference>
<dbReference type="InterPro" id="IPR036390">
    <property type="entry name" value="WH_DNA-bd_sf"/>
</dbReference>
<evidence type="ECO:0000256" key="2">
    <source>
        <dbReference type="ARBA" id="ARBA00023015"/>
    </source>
</evidence>
<dbReference type="SUPFAM" id="SSF46785">
    <property type="entry name" value="Winged helix' DNA-binding domain"/>
    <property type="match status" value="1"/>
</dbReference>
<reference evidence="6" key="1">
    <citation type="journal article" date="2014" name="Int. J. Syst. Evol. Microbiol.">
        <title>Complete genome sequence of Corynebacterium casei LMG S-19264T (=DSM 44701T), isolated from a smear-ripened cheese.</title>
        <authorList>
            <consortium name="US DOE Joint Genome Institute (JGI-PGF)"/>
            <person name="Walter F."/>
            <person name="Albersmeier A."/>
            <person name="Kalinowski J."/>
            <person name="Ruckert C."/>
        </authorList>
    </citation>
    <scope>NUCLEOTIDE SEQUENCE</scope>
    <source>
        <strain evidence="6">JCM 30804</strain>
    </source>
</reference>
<keyword evidence="7" id="KW-1185">Reference proteome</keyword>
<dbReference type="CDD" id="cd08422">
    <property type="entry name" value="PBP2_CrgA_like"/>
    <property type="match status" value="1"/>
</dbReference>
<protein>
    <submittedName>
        <fullName evidence="6">LysR family transcriptional regulator</fullName>
    </submittedName>
</protein>
<sequence>MDAGQLYRMLIFATVVEEGSLTAAAESLSISRSMVSQHLKKLEQRLACKLLQRTTRKMALTAEGQDFYHHCAELLQLAKQAETLTKPQDAELRGSIRVSAPVAIGEHFLIPLIKQFNVEFPNIRLSITLEDRKLNIREQHIDLAIQAGKMDEDDPSTISLGTYEEYLVASAGYIEAHGAPLHPDSLKHHQWLMLANNHLPQNCDIQNTYGEVFKVRVTPFVSCNHYPSLLDLTTQGLGIAILPNYMVQAALSDHELTRLLPDCHLKQGSVYAIHPFEESIPPRVRVFIDYLSKSLSFFKNVPTPEKSD</sequence>
<keyword evidence="4" id="KW-0804">Transcription</keyword>
<feature type="domain" description="HTH lysR-type" evidence="5">
    <location>
        <begin position="1"/>
        <end position="61"/>
    </location>
</feature>
<keyword evidence="3" id="KW-0238">DNA-binding</keyword>
<dbReference type="EMBL" id="BMPZ01000004">
    <property type="protein sequence ID" value="GGI81488.1"/>
    <property type="molecule type" value="Genomic_DNA"/>
</dbReference>
<evidence type="ECO:0000313" key="6">
    <source>
        <dbReference type="EMBL" id="GGI81488.1"/>
    </source>
</evidence>
<keyword evidence="2" id="KW-0805">Transcription regulation</keyword>
<evidence type="ECO:0000256" key="4">
    <source>
        <dbReference type="ARBA" id="ARBA00023163"/>
    </source>
</evidence>
<dbReference type="InterPro" id="IPR000847">
    <property type="entry name" value="LysR_HTH_N"/>
</dbReference>
<dbReference type="Pfam" id="PF03466">
    <property type="entry name" value="LysR_substrate"/>
    <property type="match status" value="1"/>
</dbReference>
<dbReference type="FunFam" id="1.10.10.10:FF:000001">
    <property type="entry name" value="LysR family transcriptional regulator"/>
    <property type="match status" value="1"/>
</dbReference>
<dbReference type="PANTHER" id="PTHR30537">
    <property type="entry name" value="HTH-TYPE TRANSCRIPTIONAL REGULATOR"/>
    <property type="match status" value="1"/>
</dbReference>
<evidence type="ECO:0000256" key="3">
    <source>
        <dbReference type="ARBA" id="ARBA00023125"/>
    </source>
</evidence>
<dbReference type="InterPro" id="IPR058163">
    <property type="entry name" value="LysR-type_TF_proteobact-type"/>
</dbReference>
<dbReference type="InterPro" id="IPR036388">
    <property type="entry name" value="WH-like_DNA-bd_sf"/>
</dbReference>
<dbReference type="AlphaFoldDB" id="A0A917NAE6"/>
<organism evidence="6 7">
    <name type="scientific">Shewanella gelidii</name>
    <dbReference type="NCBI Taxonomy" id="1642821"/>
    <lineage>
        <taxon>Bacteria</taxon>
        <taxon>Pseudomonadati</taxon>
        <taxon>Pseudomonadota</taxon>
        <taxon>Gammaproteobacteria</taxon>
        <taxon>Alteromonadales</taxon>
        <taxon>Shewanellaceae</taxon>
        <taxon>Shewanella</taxon>
    </lineage>
</organism>
<dbReference type="Gene3D" id="3.40.190.290">
    <property type="match status" value="1"/>
</dbReference>